<dbReference type="InterPro" id="IPR023828">
    <property type="entry name" value="Peptidase_S8_Ser-AS"/>
</dbReference>
<dbReference type="SUPFAM" id="SSF49899">
    <property type="entry name" value="Concanavalin A-like lectins/glucanases"/>
    <property type="match status" value="1"/>
</dbReference>
<feature type="signal peptide" evidence="5">
    <location>
        <begin position="1"/>
        <end position="40"/>
    </location>
</feature>
<dbReference type="Gene3D" id="2.60.40.1120">
    <property type="entry name" value="Carboxypeptidase-like, regulatory domain"/>
    <property type="match status" value="3"/>
</dbReference>
<evidence type="ECO:0000259" key="6">
    <source>
        <dbReference type="PROSITE" id="PS51695"/>
    </source>
</evidence>
<dbReference type="Pfam" id="PF13620">
    <property type="entry name" value="CarboxypepD_reg"/>
    <property type="match status" value="1"/>
</dbReference>
<reference evidence="8" key="1">
    <citation type="journal article" date="2019" name="Int. J. Syst. Evol. Microbiol.">
        <title>The Global Catalogue of Microorganisms (GCM) 10K type strain sequencing project: providing services to taxonomists for standard genome sequencing and annotation.</title>
        <authorList>
            <consortium name="The Broad Institute Genomics Platform"/>
            <consortium name="The Broad Institute Genome Sequencing Center for Infectious Disease"/>
            <person name="Wu L."/>
            <person name="Ma J."/>
        </authorList>
    </citation>
    <scope>NUCLEOTIDE SEQUENCE [LARGE SCALE GENOMIC DNA]</scope>
    <source>
        <strain evidence="8">JCM 18409</strain>
    </source>
</reference>
<dbReference type="InterPro" id="IPR013320">
    <property type="entry name" value="ConA-like_dom_sf"/>
</dbReference>
<dbReference type="SUPFAM" id="SSF49464">
    <property type="entry name" value="Carboxypeptidase regulatory domain-like"/>
    <property type="match status" value="2"/>
</dbReference>
<dbReference type="Gene3D" id="2.60.120.200">
    <property type="match status" value="1"/>
</dbReference>
<dbReference type="SUPFAM" id="SSF52743">
    <property type="entry name" value="Subtilisin-like"/>
    <property type="match status" value="1"/>
</dbReference>
<keyword evidence="5" id="KW-0732">Signal</keyword>
<evidence type="ECO:0000256" key="3">
    <source>
        <dbReference type="ARBA" id="ARBA00022825"/>
    </source>
</evidence>
<dbReference type="Proteomes" id="UP001501759">
    <property type="component" value="Unassembled WGS sequence"/>
</dbReference>
<feature type="region of interest" description="Disordered" evidence="4">
    <location>
        <begin position="39"/>
        <end position="65"/>
    </location>
</feature>
<evidence type="ECO:0000256" key="1">
    <source>
        <dbReference type="ARBA" id="ARBA00022670"/>
    </source>
</evidence>
<gene>
    <name evidence="7" type="ORF">GCM10023335_53890</name>
</gene>
<feature type="compositionally biased region" description="Low complexity" evidence="4">
    <location>
        <begin position="48"/>
        <end position="65"/>
    </location>
</feature>
<comment type="caution">
    <text evidence="7">The sequence shown here is derived from an EMBL/GenBank/DDBJ whole genome shotgun (WGS) entry which is preliminary data.</text>
</comment>
<keyword evidence="3" id="KW-0720">Serine protease</keyword>
<feature type="region of interest" description="Disordered" evidence="4">
    <location>
        <begin position="620"/>
        <end position="662"/>
    </location>
</feature>
<organism evidence="7 8">
    <name type="scientific">Streptomyces siamensis</name>
    <dbReference type="NCBI Taxonomy" id="1274986"/>
    <lineage>
        <taxon>Bacteria</taxon>
        <taxon>Bacillati</taxon>
        <taxon>Actinomycetota</taxon>
        <taxon>Actinomycetes</taxon>
        <taxon>Kitasatosporales</taxon>
        <taxon>Streptomycetaceae</taxon>
        <taxon>Streptomyces</taxon>
    </lineage>
</organism>
<keyword evidence="2" id="KW-0378">Hydrolase</keyword>
<dbReference type="InterPro" id="IPR030400">
    <property type="entry name" value="Sedolisin_dom"/>
</dbReference>
<dbReference type="InterPro" id="IPR008969">
    <property type="entry name" value="CarboxyPept-like_regulatory"/>
</dbReference>
<evidence type="ECO:0000313" key="7">
    <source>
        <dbReference type="EMBL" id="GAA5022180.1"/>
    </source>
</evidence>
<dbReference type="NCBIfam" id="NF038128">
    <property type="entry name" value="choice_anch_J"/>
    <property type="match status" value="1"/>
</dbReference>
<keyword evidence="1" id="KW-0645">Protease</keyword>
<feature type="domain" description="Peptidase S53" evidence="6">
    <location>
        <begin position="103"/>
        <end position="435"/>
    </location>
</feature>
<keyword evidence="8" id="KW-1185">Reference proteome</keyword>
<dbReference type="Gene3D" id="3.40.50.200">
    <property type="entry name" value="Peptidase S8/S53 domain"/>
    <property type="match status" value="1"/>
</dbReference>
<dbReference type="PANTHER" id="PTHR14218:SF15">
    <property type="entry name" value="TRIPEPTIDYL-PEPTIDASE 1"/>
    <property type="match status" value="1"/>
</dbReference>
<dbReference type="InterPro" id="IPR036852">
    <property type="entry name" value="Peptidase_S8/S53_dom_sf"/>
</dbReference>
<dbReference type="InterPro" id="IPR050819">
    <property type="entry name" value="Tripeptidyl-peptidase_I"/>
</dbReference>
<evidence type="ECO:0000313" key="8">
    <source>
        <dbReference type="Proteomes" id="UP001501759"/>
    </source>
</evidence>
<dbReference type="PROSITE" id="PS51695">
    <property type="entry name" value="SEDOLISIN"/>
    <property type="match status" value="1"/>
</dbReference>
<proteinExistence type="predicted"/>
<feature type="chain" id="PRO_5047437252" description="Peptidase S53 domain-containing protein" evidence="5">
    <location>
        <begin position="41"/>
        <end position="873"/>
    </location>
</feature>
<evidence type="ECO:0000256" key="5">
    <source>
        <dbReference type="SAM" id="SignalP"/>
    </source>
</evidence>
<feature type="compositionally biased region" description="Polar residues" evidence="4">
    <location>
        <begin position="631"/>
        <end position="642"/>
    </location>
</feature>
<protein>
    <recommendedName>
        <fullName evidence="6">Peptidase S53 domain-containing protein</fullName>
    </recommendedName>
</protein>
<evidence type="ECO:0000256" key="4">
    <source>
        <dbReference type="SAM" id="MobiDB-lite"/>
    </source>
</evidence>
<dbReference type="PROSITE" id="PS00138">
    <property type="entry name" value="SUBTILASE_SER"/>
    <property type="match status" value="1"/>
</dbReference>
<dbReference type="PANTHER" id="PTHR14218">
    <property type="entry name" value="PROTEASE S8 TRIPEPTIDYL PEPTIDASE I CLN2"/>
    <property type="match status" value="1"/>
</dbReference>
<accession>A0ABP9J916</accession>
<dbReference type="EMBL" id="BAABKB010000021">
    <property type="protein sequence ID" value="GAA5022180.1"/>
    <property type="molecule type" value="Genomic_DNA"/>
</dbReference>
<sequence>MKISKSVRSGPPASHVLRRGAAALGIAAVVLLGVQPTAQAAGADPSPATASTRLRTTDAADAPDTDLVPVCGTPAKGHAACYAMRADEPAPATRASAAVPPAGLGAQDIQSAYNLPADGGAGQTIAIVDAYDNPNAEADLAVYRAQYGLPPCTTANGCFTKVDQRGGTDYPRSNELWAGEIALDLQMVSAAAPQAHILLVETDNDGLDRLAAGVDRAVAMGAKFVSNSYGRQGDLDSDQPTYGASYDHPGVAVVAASGDYGYGVSFPASLSTVTAVGGTNLVADPASPRGWSETVWKRDAYGPGSGCATHQAKPAFQTDTGCAGRSVADVSAVADNVAVYSTFGSTGTGWQRYGGTSVATPVIAAVYALAGSPRPGTYPNSYPYAAGGAGLNDITSGSNGTCDTAYLCTAGSGYDGPTGLGTPGGLAAFRSGPSGTLSGVVKDASTGKPVAGATVGSGADVATTRQDGTYTLNLPAGRVDGLTVTRFGYRTTDPLSVDIADGQTVTHDFTLRPTPRVHVRGTVKDGSGHGWPLYARLSVQGSPEAPAWTDPVTGEYDIALPKGADYKLDVTAALPGYEPLTRSVTVKSTAVTARMALTADPDAADAVGYTPRRTDHAEAFDSPDHAPAGWSVSNADGTSNGWQFDDPIQRGNTTGGSGSFAVVESDQGPFGPHQNSELVTPAYDLSDAQSAELSFKTAYTANLTQQHMTVDASTDGGTSWENVWAGPKVSDTVGHLTVRVPLRQFAGKESVRLRFHFVADWGYYWAIDDVTVQARSLQAVPGGLAVGTVRTAGTGSGLVGATVVDTATPDDQAITAATPEDPAIGDGLYILFLAHPGRHTLRAAAPDHATLTHTTVVRADQAVWKDFRLVHRG</sequence>
<name>A0ABP9J916_9ACTN</name>
<evidence type="ECO:0000256" key="2">
    <source>
        <dbReference type="ARBA" id="ARBA00022801"/>
    </source>
</evidence>